<dbReference type="AlphaFoldDB" id="A0A818CX32"/>
<gene>
    <name evidence="3" type="ORF">TIS948_LOCUS30649</name>
</gene>
<organism evidence="3 4">
    <name type="scientific">Rotaria socialis</name>
    <dbReference type="NCBI Taxonomy" id="392032"/>
    <lineage>
        <taxon>Eukaryota</taxon>
        <taxon>Metazoa</taxon>
        <taxon>Spiralia</taxon>
        <taxon>Gnathifera</taxon>
        <taxon>Rotifera</taxon>
        <taxon>Eurotatoria</taxon>
        <taxon>Bdelloidea</taxon>
        <taxon>Philodinida</taxon>
        <taxon>Philodinidae</taxon>
        <taxon>Rotaria</taxon>
    </lineage>
</organism>
<keyword evidence="2" id="KW-0067">ATP-binding</keyword>
<accession>A0A818CX32</accession>
<evidence type="ECO:0000256" key="2">
    <source>
        <dbReference type="ARBA" id="ARBA00022840"/>
    </source>
</evidence>
<evidence type="ECO:0000313" key="4">
    <source>
        <dbReference type="Proteomes" id="UP000663825"/>
    </source>
</evidence>
<sequence>MISPKLPTPTYFLFEKSNGKSVWFDSGAAFPIAGEVVEVTRNRISIKSLVNGKTFVFGIDETNRFGIRIPLPPEGVNDMITMSDLSEASILWNIKVRYDHRQFYVGFKKEKKNFLLKKKELL</sequence>
<reference evidence="3" key="1">
    <citation type="submission" date="2021-02" db="EMBL/GenBank/DDBJ databases">
        <authorList>
            <person name="Nowell W R."/>
        </authorList>
    </citation>
    <scope>NUCLEOTIDE SEQUENCE</scope>
</reference>
<keyword evidence="1" id="KW-0547">Nucleotide-binding</keyword>
<evidence type="ECO:0000313" key="3">
    <source>
        <dbReference type="EMBL" id="CAF3434690.1"/>
    </source>
</evidence>
<dbReference type="InterPro" id="IPR036961">
    <property type="entry name" value="Kinesin_motor_dom_sf"/>
</dbReference>
<dbReference type="Proteomes" id="UP000663825">
    <property type="component" value="Unassembled WGS sequence"/>
</dbReference>
<dbReference type="SUPFAM" id="SSF52540">
    <property type="entry name" value="P-loop containing nucleoside triphosphate hydrolases"/>
    <property type="match status" value="1"/>
</dbReference>
<name>A0A818CX32_9BILA</name>
<dbReference type="Gene3D" id="3.40.850.10">
    <property type="entry name" value="Kinesin motor domain"/>
    <property type="match status" value="1"/>
</dbReference>
<evidence type="ECO:0000256" key="1">
    <source>
        <dbReference type="ARBA" id="ARBA00022741"/>
    </source>
</evidence>
<dbReference type="InterPro" id="IPR027417">
    <property type="entry name" value="P-loop_NTPase"/>
</dbReference>
<comment type="caution">
    <text evidence="3">The sequence shown here is derived from an EMBL/GenBank/DDBJ whole genome shotgun (WGS) entry which is preliminary data.</text>
</comment>
<dbReference type="EMBL" id="CAJNXB010005653">
    <property type="protein sequence ID" value="CAF3434690.1"/>
    <property type="molecule type" value="Genomic_DNA"/>
</dbReference>
<dbReference type="OrthoDB" id="6411992at2759"/>
<protein>
    <submittedName>
        <fullName evidence="3">Uncharacterized protein</fullName>
    </submittedName>
</protein>
<dbReference type="GO" id="GO:0005524">
    <property type="term" value="F:ATP binding"/>
    <property type="evidence" value="ECO:0007669"/>
    <property type="project" value="UniProtKB-KW"/>
</dbReference>
<proteinExistence type="predicted"/>